<keyword evidence="2" id="KW-1185">Reference proteome</keyword>
<protein>
    <recommendedName>
        <fullName evidence="3">DUF4880 domain-containing protein</fullName>
    </recommendedName>
</protein>
<sequence>MEDENKDMDLIWDRTLELFIKIHDCPDNPEHFDSLVHWLNESPAHLKAFNELGQIWISIGIALARENGQPLIDLERAQAPLIMH</sequence>
<accession>A0ABT5RKW4</accession>
<dbReference type="Proteomes" id="UP001150614">
    <property type="component" value="Unassembled WGS sequence"/>
</dbReference>
<dbReference type="RefSeq" id="WP_102879507.1">
    <property type="nucleotide sequence ID" value="NZ_JADUCE010000005.1"/>
</dbReference>
<dbReference type="EMBL" id="JANCLL010000031">
    <property type="protein sequence ID" value="MDD1946621.1"/>
    <property type="molecule type" value="Genomic_DNA"/>
</dbReference>
<name>A0ABT5RKW4_9PSED</name>
<comment type="caution">
    <text evidence="1">The sequence shown here is derived from an EMBL/GenBank/DDBJ whole genome shotgun (WGS) entry which is preliminary data.</text>
</comment>
<gene>
    <name evidence="1" type="ORF">NMG11_22610</name>
</gene>
<evidence type="ECO:0008006" key="3">
    <source>
        <dbReference type="Google" id="ProtNLM"/>
    </source>
</evidence>
<proteinExistence type="predicted"/>
<evidence type="ECO:0000313" key="1">
    <source>
        <dbReference type="EMBL" id="MDD1946621.1"/>
    </source>
</evidence>
<organism evidence="1 2">
    <name type="scientific">Pseudomonas carnis</name>
    <dbReference type="NCBI Taxonomy" id="2487355"/>
    <lineage>
        <taxon>Bacteria</taxon>
        <taxon>Pseudomonadati</taxon>
        <taxon>Pseudomonadota</taxon>
        <taxon>Gammaproteobacteria</taxon>
        <taxon>Pseudomonadales</taxon>
        <taxon>Pseudomonadaceae</taxon>
        <taxon>Pseudomonas</taxon>
    </lineage>
</organism>
<reference evidence="1" key="1">
    <citation type="submission" date="2022-07" db="EMBL/GenBank/DDBJ databases">
        <title>Draft genome of Pseudomonas carnis strain LP isolated from cheese.</title>
        <authorList>
            <person name="Wolfe B.E."/>
        </authorList>
    </citation>
    <scope>NUCLEOTIDE SEQUENCE</scope>
    <source>
        <strain evidence="1">LP</strain>
    </source>
</reference>
<evidence type="ECO:0000313" key="2">
    <source>
        <dbReference type="Proteomes" id="UP001150614"/>
    </source>
</evidence>